<proteinExistence type="predicted"/>
<name>A0A8S3X7I6_PARAO</name>
<evidence type="ECO:0000256" key="1">
    <source>
        <dbReference type="ARBA" id="ARBA00011764"/>
    </source>
</evidence>
<dbReference type="SMART" id="SM00717">
    <property type="entry name" value="SANT"/>
    <property type="match status" value="1"/>
</dbReference>
<comment type="function">
    <text evidence="5">Involved in transvection phenomena (= synapsis-dependent gene expression), where the synaptic pairing of chromosomes carrying genes with which zeste interacts influences the expression of these genes. Zeste binds to DNA and stimulates transcription from a nearby promoter.</text>
</comment>
<keyword evidence="6" id="KW-0175">Coiled coil</keyword>
<evidence type="ECO:0000256" key="4">
    <source>
        <dbReference type="ARBA" id="ARBA00023163"/>
    </source>
</evidence>
<evidence type="ECO:0000256" key="6">
    <source>
        <dbReference type="SAM" id="Coils"/>
    </source>
</evidence>
<keyword evidence="9" id="KW-1185">Reference proteome</keyword>
<dbReference type="OrthoDB" id="7489964at2759"/>
<evidence type="ECO:0000256" key="2">
    <source>
        <dbReference type="ARBA" id="ARBA00016807"/>
    </source>
</evidence>
<comment type="subunit">
    <text evidence="1">Self-associates forming complexes of several hundred monomers.</text>
</comment>
<dbReference type="Pfam" id="PF13873">
    <property type="entry name" value="Myb_DNA-bind_5"/>
    <property type="match status" value="1"/>
</dbReference>
<sequence>MEPQIIKSKPLSKDESKALLELIEMSKIIISKATNASSNKMKDKEWVRIAEQFNATGTSCRRTPQQLRLKWENLKKNARKRCTKIRMNSINTGGGVGEYIPPDEILDRVTSLLGNTASGLVVPYGGDREPEHFVVISDGGGIVPNGNGVEELGGDARVNLEILEFQDTPVPDPQKEMVVTPTSPHSAMAQVNTYAVAEQNKVSDTPRRVTFNVPKTGKRKLQGDGSKSARDRAIAEYYTFKKLCLESKLENIKLENKKLKLQNEKLLLEIENFKK</sequence>
<accession>A0A8S3X7I6</accession>
<evidence type="ECO:0000313" key="8">
    <source>
        <dbReference type="EMBL" id="CAG5003319.1"/>
    </source>
</evidence>
<evidence type="ECO:0000259" key="7">
    <source>
        <dbReference type="SMART" id="SM00717"/>
    </source>
</evidence>
<dbReference type="AlphaFoldDB" id="A0A8S3X7I6"/>
<evidence type="ECO:0000256" key="3">
    <source>
        <dbReference type="ARBA" id="ARBA00023015"/>
    </source>
</evidence>
<keyword evidence="4" id="KW-0804">Transcription</keyword>
<dbReference type="EMBL" id="CAJQZP010000963">
    <property type="protein sequence ID" value="CAG5003319.1"/>
    <property type="molecule type" value="Genomic_DNA"/>
</dbReference>
<feature type="domain" description="Myb-like" evidence="7">
    <location>
        <begin position="7"/>
        <end position="77"/>
    </location>
</feature>
<feature type="coiled-coil region" evidence="6">
    <location>
        <begin position="242"/>
        <end position="271"/>
    </location>
</feature>
<dbReference type="CDD" id="cd00167">
    <property type="entry name" value="SANT"/>
    <property type="match status" value="1"/>
</dbReference>
<keyword evidence="3" id="KW-0805">Transcription regulation</keyword>
<comment type="caution">
    <text evidence="8">The sequence shown here is derived from an EMBL/GenBank/DDBJ whole genome shotgun (WGS) entry which is preliminary data.</text>
</comment>
<organism evidence="8 9">
    <name type="scientific">Parnassius apollo</name>
    <name type="common">Apollo butterfly</name>
    <name type="synonym">Papilio apollo</name>
    <dbReference type="NCBI Taxonomy" id="110799"/>
    <lineage>
        <taxon>Eukaryota</taxon>
        <taxon>Metazoa</taxon>
        <taxon>Ecdysozoa</taxon>
        <taxon>Arthropoda</taxon>
        <taxon>Hexapoda</taxon>
        <taxon>Insecta</taxon>
        <taxon>Pterygota</taxon>
        <taxon>Neoptera</taxon>
        <taxon>Endopterygota</taxon>
        <taxon>Lepidoptera</taxon>
        <taxon>Glossata</taxon>
        <taxon>Ditrysia</taxon>
        <taxon>Papilionoidea</taxon>
        <taxon>Papilionidae</taxon>
        <taxon>Parnassiinae</taxon>
        <taxon>Parnassini</taxon>
        <taxon>Parnassius</taxon>
        <taxon>Parnassius</taxon>
    </lineage>
</organism>
<reference evidence="8" key="1">
    <citation type="submission" date="2021-04" db="EMBL/GenBank/DDBJ databases">
        <authorList>
            <person name="Tunstrom K."/>
        </authorList>
    </citation>
    <scope>NUCLEOTIDE SEQUENCE</scope>
</reference>
<protein>
    <recommendedName>
        <fullName evidence="2">Regulatory protein zeste</fullName>
    </recommendedName>
</protein>
<dbReference type="Proteomes" id="UP000691718">
    <property type="component" value="Unassembled WGS sequence"/>
</dbReference>
<evidence type="ECO:0000313" key="9">
    <source>
        <dbReference type="Proteomes" id="UP000691718"/>
    </source>
</evidence>
<dbReference type="InterPro" id="IPR028002">
    <property type="entry name" value="Myb_DNA-bind_5"/>
</dbReference>
<dbReference type="InterPro" id="IPR001005">
    <property type="entry name" value="SANT/Myb"/>
</dbReference>
<gene>
    <name evidence="8" type="ORF">PAPOLLO_LOCUS14220</name>
</gene>
<evidence type="ECO:0000256" key="5">
    <source>
        <dbReference type="ARBA" id="ARBA00025466"/>
    </source>
</evidence>